<reference evidence="2" key="1">
    <citation type="submission" date="2012-09" db="EMBL/GenBank/DDBJ databases">
        <authorList>
            <person name="Martin A.A."/>
        </authorList>
    </citation>
    <scope>NUCLEOTIDE SEQUENCE</scope>
</reference>
<accession>A0A158PA96</accession>
<organism evidence="2 3">
    <name type="scientific">Angiostrongylus cantonensis</name>
    <name type="common">Rat lungworm</name>
    <dbReference type="NCBI Taxonomy" id="6313"/>
    <lineage>
        <taxon>Eukaryota</taxon>
        <taxon>Metazoa</taxon>
        <taxon>Ecdysozoa</taxon>
        <taxon>Nematoda</taxon>
        <taxon>Chromadorea</taxon>
        <taxon>Rhabditida</taxon>
        <taxon>Rhabditina</taxon>
        <taxon>Rhabditomorpha</taxon>
        <taxon>Strongyloidea</taxon>
        <taxon>Metastrongylidae</taxon>
        <taxon>Angiostrongylus</taxon>
    </lineage>
</organism>
<proteinExistence type="predicted"/>
<keyword evidence="2" id="KW-1185">Reference proteome</keyword>
<name>A0A158PA96_ANGCA</name>
<reference evidence="3" key="2">
    <citation type="submission" date="2016-04" db="UniProtKB">
        <authorList>
            <consortium name="WormBaseParasite"/>
        </authorList>
    </citation>
    <scope>IDENTIFICATION</scope>
</reference>
<dbReference type="WBParaSite" id="ACAC_0000919501-mRNA-1">
    <property type="protein sequence ID" value="ACAC_0000919501-mRNA-1"/>
    <property type="gene ID" value="ACAC_0000919501"/>
</dbReference>
<feature type="compositionally biased region" description="Low complexity" evidence="1">
    <location>
        <begin position="91"/>
        <end position="110"/>
    </location>
</feature>
<evidence type="ECO:0000313" key="3">
    <source>
        <dbReference type="WBParaSite" id="ACAC_0000919501-mRNA-1"/>
    </source>
</evidence>
<evidence type="ECO:0000256" key="1">
    <source>
        <dbReference type="SAM" id="MobiDB-lite"/>
    </source>
</evidence>
<feature type="compositionally biased region" description="Low complexity" evidence="1">
    <location>
        <begin position="48"/>
        <end position="82"/>
    </location>
</feature>
<feature type="region of interest" description="Disordered" evidence="1">
    <location>
        <begin position="33"/>
        <end position="118"/>
    </location>
</feature>
<protein>
    <submittedName>
        <fullName evidence="3">ORF50</fullName>
    </submittedName>
</protein>
<evidence type="ECO:0000313" key="2">
    <source>
        <dbReference type="Proteomes" id="UP000035642"/>
    </source>
</evidence>
<dbReference type="Proteomes" id="UP000035642">
    <property type="component" value="Unassembled WGS sequence"/>
</dbReference>
<dbReference type="AlphaFoldDB" id="A0A158PA96"/>
<sequence length="398" mass="44675">MSMILCIFEMFQILHPESLGLVKYMVYQNSGSATTPAPCPSPNRTMFTTPAPTLPSTAPQSTTAGSSSSTTQWMTTSTSASSPFSRTTQMSFTSPSVSTKTSTLSTSPVSGKAPTSSTSSKYMFKTEEICNQPPMTDLNSITEDQLYGFLATLAAVHPGPFCSLCDRFMSELRERVFFIHPLWGDDEKYVMQLLYAHIPSPKAFCSTIAPGCYENYRNAVRNITEAVICLECSACMSISNVIQHRLLLDKEMLKKVLRFLRSSLFHNTCAELCEIFQPLNLTLFPHGFTYDGCMNFLADGFHVVVDSATVILRPERICSLELKWCELNEAPNMLHCLRELCLESLQDTPQAHWLCSQIPDTPTLADQFLNVHHTKRYKSRKPYHDRYLGEETSLHDEL</sequence>